<keyword evidence="6 7" id="KW-0804">Transcription</keyword>
<dbReference type="EMBL" id="AYSH01000018">
    <property type="protein sequence ID" value="EST89449.1"/>
    <property type="molecule type" value="Genomic_DNA"/>
</dbReference>
<comment type="subcellular location">
    <subcellularLocation>
        <location evidence="1 7">Cytoplasm</location>
    </subcellularLocation>
</comment>
<feature type="domain" description="Arginine repressor DNA-binding" evidence="8">
    <location>
        <begin position="1"/>
        <end position="67"/>
    </location>
</feature>
<accession>V6Q2U2</accession>
<evidence type="ECO:0000259" key="8">
    <source>
        <dbReference type="Pfam" id="PF01316"/>
    </source>
</evidence>
<evidence type="ECO:0000256" key="6">
    <source>
        <dbReference type="ARBA" id="ARBA00023163"/>
    </source>
</evidence>
<dbReference type="PRINTS" id="PR01467">
    <property type="entry name" value="ARGREPRESSOR"/>
</dbReference>
<evidence type="ECO:0000259" key="9">
    <source>
        <dbReference type="Pfam" id="PF02863"/>
    </source>
</evidence>
<dbReference type="Gene3D" id="3.30.1360.40">
    <property type="match status" value="1"/>
</dbReference>
<dbReference type="STRING" id="1408226.T233_01452"/>
<evidence type="ECO:0000313" key="11">
    <source>
        <dbReference type="Proteomes" id="UP000018126"/>
    </source>
</evidence>
<dbReference type="AlphaFoldDB" id="V6Q2U2"/>
<dbReference type="GO" id="GO:0003700">
    <property type="term" value="F:DNA-binding transcription factor activity"/>
    <property type="evidence" value="ECO:0007669"/>
    <property type="project" value="UniProtKB-UniRule"/>
</dbReference>
<dbReference type="InterPro" id="IPR020899">
    <property type="entry name" value="Arg_repress_C"/>
</dbReference>
<dbReference type="GO" id="GO:0006526">
    <property type="term" value="P:L-arginine biosynthetic process"/>
    <property type="evidence" value="ECO:0007669"/>
    <property type="project" value="UniProtKB-UniPathway"/>
</dbReference>
<evidence type="ECO:0000256" key="1">
    <source>
        <dbReference type="ARBA" id="ARBA00004496"/>
    </source>
</evidence>
<gene>
    <name evidence="7" type="primary">argR</name>
    <name evidence="10" type="ORF">T233_01452</name>
</gene>
<dbReference type="PANTHER" id="PTHR34471">
    <property type="entry name" value="ARGININE REPRESSOR"/>
    <property type="match status" value="1"/>
</dbReference>
<keyword evidence="7" id="KW-0055">Arginine biosynthesis</keyword>
<comment type="pathway">
    <text evidence="7">Amino-acid biosynthesis; L-arginine biosynthesis [regulation].</text>
</comment>
<proteinExistence type="inferred from homology"/>
<evidence type="ECO:0000256" key="2">
    <source>
        <dbReference type="ARBA" id="ARBA00008316"/>
    </source>
</evidence>
<evidence type="ECO:0000256" key="3">
    <source>
        <dbReference type="ARBA" id="ARBA00022490"/>
    </source>
</evidence>
<dbReference type="InterPro" id="IPR036390">
    <property type="entry name" value="WH_DNA-bd_sf"/>
</dbReference>
<dbReference type="GO" id="GO:0051259">
    <property type="term" value="P:protein complex oligomerization"/>
    <property type="evidence" value="ECO:0007669"/>
    <property type="project" value="InterPro"/>
</dbReference>
<evidence type="ECO:0000313" key="10">
    <source>
        <dbReference type="EMBL" id="EST89449.1"/>
    </source>
</evidence>
<dbReference type="UniPathway" id="UPA00068"/>
<evidence type="ECO:0000256" key="5">
    <source>
        <dbReference type="ARBA" id="ARBA00023125"/>
    </source>
</evidence>
<dbReference type="InterPro" id="IPR036388">
    <property type="entry name" value="WH-like_DNA-bd_sf"/>
</dbReference>
<dbReference type="PATRIC" id="fig|1408226.3.peg.1427"/>
<dbReference type="GO" id="GO:0003677">
    <property type="term" value="F:DNA binding"/>
    <property type="evidence" value="ECO:0007669"/>
    <property type="project" value="UniProtKB-KW"/>
</dbReference>
<dbReference type="InterPro" id="IPR001669">
    <property type="entry name" value="Arg_repress"/>
</dbReference>
<dbReference type="Pfam" id="PF02863">
    <property type="entry name" value="Arg_repressor_C"/>
    <property type="match status" value="1"/>
</dbReference>
<dbReference type="GO" id="GO:0034618">
    <property type="term" value="F:arginine binding"/>
    <property type="evidence" value="ECO:0007669"/>
    <property type="project" value="InterPro"/>
</dbReference>
<keyword evidence="3 7" id="KW-0963">Cytoplasm</keyword>
<keyword evidence="4 7" id="KW-0805">Transcription regulation</keyword>
<keyword evidence="11" id="KW-1185">Reference proteome</keyword>
<dbReference type="Proteomes" id="UP000018126">
    <property type="component" value="Unassembled WGS sequence"/>
</dbReference>
<comment type="similarity">
    <text evidence="2 7">Belongs to the ArgR family.</text>
</comment>
<keyword evidence="7" id="KW-0678">Repressor</keyword>
<dbReference type="GO" id="GO:1900079">
    <property type="term" value="P:regulation of arginine biosynthetic process"/>
    <property type="evidence" value="ECO:0007669"/>
    <property type="project" value="UniProtKB-UniRule"/>
</dbReference>
<dbReference type="InterPro" id="IPR036251">
    <property type="entry name" value="Arg_repress_C_sf"/>
</dbReference>
<feature type="domain" description="Arginine repressor C-terminal" evidence="9">
    <location>
        <begin position="86"/>
        <end position="154"/>
    </location>
</feature>
<evidence type="ECO:0000256" key="7">
    <source>
        <dbReference type="HAMAP-Rule" id="MF_00173"/>
    </source>
</evidence>
<dbReference type="RefSeq" id="WP_023606779.1">
    <property type="nucleotide sequence ID" value="NZ_AYSH01000018.1"/>
</dbReference>
<protein>
    <recommendedName>
        <fullName evidence="7">Arginine repressor</fullName>
    </recommendedName>
</protein>
<dbReference type="SUPFAM" id="SSF46785">
    <property type="entry name" value="Winged helix' DNA-binding domain"/>
    <property type="match status" value="1"/>
</dbReference>
<dbReference type="GO" id="GO:0005737">
    <property type="term" value="C:cytoplasm"/>
    <property type="evidence" value="ECO:0007669"/>
    <property type="project" value="UniProtKB-SubCell"/>
</dbReference>
<comment type="caution">
    <text evidence="10">The sequence shown here is derived from an EMBL/GenBank/DDBJ whole genome shotgun (WGS) entry which is preliminary data.</text>
</comment>
<dbReference type="HAMAP" id="MF_00173">
    <property type="entry name" value="Arg_repressor"/>
    <property type="match status" value="1"/>
</dbReference>
<reference evidence="10 11" key="1">
    <citation type="journal article" date="2013" name="Genome Announc.">
        <title>High-Quality Draft Genome Sequence of Vagococcus lutrae Strain LBD1, Isolated from the Largemouth Bass Micropterus salmoides.</title>
        <authorList>
            <person name="Lebreton F."/>
            <person name="Valentino M.D."/>
            <person name="Duncan L.B."/>
            <person name="Zeng Q."/>
            <person name="Manson McGuire A."/>
            <person name="Earl A.M."/>
            <person name="Gilmore M.S."/>
        </authorList>
    </citation>
    <scope>NUCLEOTIDE SEQUENCE [LARGE SCALE GENOMIC DNA]</scope>
    <source>
        <strain evidence="10 11">LBD1</strain>
    </source>
</reference>
<evidence type="ECO:0000256" key="4">
    <source>
        <dbReference type="ARBA" id="ARBA00023015"/>
    </source>
</evidence>
<keyword evidence="5 7" id="KW-0238">DNA-binding</keyword>
<sequence>MNKAKRQAIVKRIIMEYDISNQNELIEKLNEENIKVTQATISRDIRELNIVKRTDSHGNLHYRILNDSVLGLKKRTDEERLIHSVSETGVSLTQVEFTNILTVLPGNGQVVGVLIDSVRTSYTKIIGCIAGDDTILILSKDKNDAKEVNQYFKKYLFFN</sequence>
<comment type="function">
    <text evidence="7">Regulates arginine biosynthesis genes.</text>
</comment>
<keyword evidence="7" id="KW-0028">Amino-acid biosynthesis</keyword>
<dbReference type="PANTHER" id="PTHR34471:SF1">
    <property type="entry name" value="ARGININE REPRESSOR"/>
    <property type="match status" value="1"/>
</dbReference>
<name>V6Q2U2_9ENTE</name>
<organism evidence="10 11">
    <name type="scientific">Vagococcus lutrae LBD1</name>
    <dbReference type="NCBI Taxonomy" id="1408226"/>
    <lineage>
        <taxon>Bacteria</taxon>
        <taxon>Bacillati</taxon>
        <taxon>Bacillota</taxon>
        <taxon>Bacilli</taxon>
        <taxon>Lactobacillales</taxon>
        <taxon>Enterococcaceae</taxon>
        <taxon>Vagococcus</taxon>
    </lineage>
</organism>
<dbReference type="Gene3D" id="1.10.10.10">
    <property type="entry name" value="Winged helix-like DNA-binding domain superfamily/Winged helix DNA-binding domain"/>
    <property type="match status" value="1"/>
</dbReference>
<dbReference type="SUPFAM" id="SSF55252">
    <property type="entry name" value="C-terminal domain of arginine repressor"/>
    <property type="match status" value="1"/>
</dbReference>
<dbReference type="InterPro" id="IPR020900">
    <property type="entry name" value="Arg_repress_DNA-bd"/>
</dbReference>
<dbReference type="eggNOG" id="COG1438">
    <property type="taxonomic scope" value="Bacteria"/>
</dbReference>
<dbReference type="Pfam" id="PF01316">
    <property type="entry name" value="Arg_repressor"/>
    <property type="match status" value="1"/>
</dbReference>